<accession>A0A6P1GIL6</accession>
<name>A0A6P1GIL6_SPHYA</name>
<dbReference type="AlphaFoldDB" id="A0A6P1GIL6"/>
<feature type="region of interest" description="Disordered" evidence="1">
    <location>
        <begin position="1"/>
        <end position="22"/>
    </location>
</feature>
<reference evidence="2 3" key="1">
    <citation type="submission" date="2019-12" db="EMBL/GenBank/DDBJ databases">
        <title>Functional and genomic insights into the Sphingobium yanoikuyae YC-JY1, a bacterium efficiently degrading bisphenol A.</title>
        <authorList>
            <person name="Jia Y."/>
            <person name="Li X."/>
            <person name="Wang J."/>
            <person name="Eltoukhy A."/>
            <person name="Lamraoui I."/>
            <person name="Yan Y."/>
        </authorList>
    </citation>
    <scope>NUCLEOTIDE SEQUENCE [LARGE SCALE GENOMIC DNA]</scope>
    <source>
        <strain evidence="2 3">YC-JY1</strain>
    </source>
</reference>
<sequence>MKPDIEPREASSEQAERTLATRTARELDFNELCEIAGGATCSTILSPGDQCDDWAQP</sequence>
<dbReference type="Proteomes" id="UP000464086">
    <property type="component" value="Chromosome"/>
</dbReference>
<feature type="compositionally biased region" description="Basic and acidic residues" evidence="1">
    <location>
        <begin position="1"/>
        <end position="16"/>
    </location>
</feature>
<evidence type="ECO:0000256" key="1">
    <source>
        <dbReference type="SAM" id="MobiDB-lite"/>
    </source>
</evidence>
<gene>
    <name evidence="2" type="ORF">GS397_13450</name>
</gene>
<evidence type="ECO:0000313" key="3">
    <source>
        <dbReference type="Proteomes" id="UP000464086"/>
    </source>
</evidence>
<evidence type="ECO:0000313" key="2">
    <source>
        <dbReference type="EMBL" id="QHD67942.1"/>
    </source>
</evidence>
<organism evidence="2 3">
    <name type="scientific">Sphingobium yanoikuyae</name>
    <name type="common">Sphingomonas yanoikuyae</name>
    <dbReference type="NCBI Taxonomy" id="13690"/>
    <lineage>
        <taxon>Bacteria</taxon>
        <taxon>Pseudomonadati</taxon>
        <taxon>Pseudomonadota</taxon>
        <taxon>Alphaproteobacteria</taxon>
        <taxon>Sphingomonadales</taxon>
        <taxon>Sphingomonadaceae</taxon>
        <taxon>Sphingobium</taxon>
    </lineage>
</organism>
<dbReference type="EMBL" id="CP047218">
    <property type="protein sequence ID" value="QHD67942.1"/>
    <property type="molecule type" value="Genomic_DNA"/>
</dbReference>
<protein>
    <submittedName>
        <fullName evidence="2">Uncharacterized protein</fullName>
    </submittedName>
</protein>
<proteinExistence type="predicted"/>
<dbReference type="RefSeq" id="WP_159366750.1">
    <property type="nucleotide sequence ID" value="NZ_CP047218.1"/>
</dbReference>